<feature type="transmembrane region" description="Helical" evidence="3">
    <location>
        <begin position="1079"/>
        <end position="1098"/>
    </location>
</feature>
<feature type="disulfide bond" evidence="2">
    <location>
        <begin position="539"/>
        <end position="548"/>
    </location>
</feature>
<evidence type="ECO:0000313" key="8">
    <source>
        <dbReference type="WBParaSite" id="PSU_v2.g15434.t1"/>
    </source>
</evidence>
<feature type="domain" description="G-protein coupled receptors family 2 profile 1" evidence="6">
    <location>
        <begin position="637"/>
        <end position="712"/>
    </location>
</feature>
<evidence type="ECO:0000256" key="2">
    <source>
        <dbReference type="PROSITE-ProRule" id="PRU00076"/>
    </source>
</evidence>
<feature type="transmembrane region" description="Helical" evidence="3">
    <location>
        <begin position="1110"/>
        <end position="1131"/>
    </location>
</feature>
<feature type="transmembrane region" description="Helical" evidence="3">
    <location>
        <begin position="1143"/>
        <end position="1164"/>
    </location>
</feature>
<sequence>MGKEKIFFRSAYLREKCEFAISVTSCTPFTCRNGAECHVLNNHPICRYCQWPKPDADDNCRLRSISFGGNGYVVIPKIPERYEWEASLDIATISSIGIILYAGDKRKGDFLELSLENGVPKVEMSLGGESKILLKAADWPENRVNNGEWHTIKLKYHENRLRLAIDDCDDHLSITMSRKIGYKHCAVEATFELPLRCIDPAVPCHRSFDLQSTIILGSRPSSHNINSKQNQGFTGCIRDFYLNKKFLDFSDFKSLERFGDVVAGCQRYRPDKCEYEKPCDGESKCLDKWLGHLCQCNHRNEMKAPSCHLETASALSLFSEEAYASWRLPANIRYPLTLFFEFRTRERKTQVLALEFELKSQMFIFSVENGHGLVQIDAEQYFIPFPQLSDAQWHSVEVHFTTKKVEIAIDKYYQKEFKFVSENLLSIPQQLYSGQAPSTSYPHVFLGCIRNVELNKIKLKPLETSQTRPSCQIPNACTSETKICPKSSTCVRDWDRHNCVCNKGYSGDSCVDICSIEGICRNEGLCIRSNSTRGYDCLCPDGFKGPNCERKNLPKVCPPGWFGIFPNCQKCICQTRRGFKHYCDRASGQCICQPGTYQYKGHCKPCECGYGSSSALCDAVTGQCPCSGESSGRRCDRCRLTLSFLDKKTLKCVKIKDRCTSEIEEGVQWPSTLRGVVARQSCPGNQMGIATRKCSNEGEWQTVYDYNCTLPQLYDLNAKIVGKFDAFDVGRQLLNFTSDFAFVKNRNIDLAINVFEKVVVTEAKNSLTVSRQHSRHVRDSQFTKNIVEIINALLDYKLNEIQFQQLMVIMYDYGVLLTSVHEAALYLKPFQVVRQNLLFAIDKLDSRKYPSNSFNLPKYDQFAPPEPEMERALVDSPLINFYHSHKVNLIGPENFVTSTAFYSIISKAHCQGCEHSLILVSHLTAAEPELHPEIIQITFKSDDGMGWRLPECVWLNFESDLLAQHGLMASKEYGVMEKLSNVFKTDWSKAENTKLQWRSDHAVLIGLNSTHITCQYHLVAGGIFTVLVKSDGNAIQFSLYSGGMPLTSPLLTAFSLLLCIGSLLLVLLRRHVKIRFIRVLIILAFIFNATILFTTQKITMSTSFCAFRNASLTLAISLLFSWLFIYSLHIYHLLAEGHPTPCISICILIGLLLPTALSAANFFILPTCSLTTTSPALWLMLSPMVIFILLNFYALATSFLISLSKQYDIVASKFSLKRTLLTHTLLTLCCSIYNGMAIYFFVIGRQTTYPEIFSNIILFIASGVLCFSSTMMTYNESEKQKIDKSSLWNNQTFSPTDPTATLPLLEASKKQNDRIYDGPPGEWMPDVIPSETYVHHTLQRSLQLGAPLTPIRRTPPQVPQILSPAQKVFGPLGSHGSSSFSIDDGTRSTLPRELLTTPTSATRRLFFSGSATVSRSGSLASHSTMPSTQHGNKFSIAQMDQMDDAYYTYSSSSRFQTTSTFR</sequence>
<dbReference type="InterPro" id="IPR001879">
    <property type="entry name" value="GPCR_2_extracellular_dom"/>
</dbReference>
<evidence type="ECO:0000259" key="4">
    <source>
        <dbReference type="PROSITE" id="PS50025"/>
    </source>
</evidence>
<dbReference type="PROSITE" id="PS50025">
    <property type="entry name" value="LAM_G_DOMAIN"/>
    <property type="match status" value="2"/>
</dbReference>
<dbReference type="GO" id="GO:0005576">
    <property type="term" value="C:extracellular region"/>
    <property type="evidence" value="ECO:0007669"/>
    <property type="project" value="UniProtKB-ARBA"/>
</dbReference>
<dbReference type="SMART" id="SM00181">
    <property type="entry name" value="EGF"/>
    <property type="match status" value="4"/>
</dbReference>
<dbReference type="CDD" id="cd00110">
    <property type="entry name" value="LamG"/>
    <property type="match status" value="2"/>
</dbReference>
<protein>
    <submittedName>
        <fullName evidence="8">Uncharacterized protein</fullName>
    </submittedName>
</protein>
<dbReference type="PROSITE" id="PS50026">
    <property type="entry name" value="EGF_3"/>
    <property type="match status" value="1"/>
</dbReference>
<keyword evidence="3" id="KW-0472">Membrane</keyword>
<dbReference type="PANTHER" id="PTHR15036">
    <property type="entry name" value="PIKACHURIN-LIKE PROTEIN"/>
    <property type="match status" value="1"/>
</dbReference>
<dbReference type="InterPro" id="IPR050372">
    <property type="entry name" value="Neurexin-related_CASP"/>
</dbReference>
<comment type="caution">
    <text evidence="2">Lacks conserved residue(s) required for the propagation of feature annotation.</text>
</comment>
<reference evidence="8" key="1">
    <citation type="submission" date="2022-11" db="UniProtKB">
        <authorList>
            <consortium name="WormBaseParasite"/>
        </authorList>
    </citation>
    <scope>IDENTIFICATION</scope>
</reference>
<dbReference type="SUPFAM" id="SSF49899">
    <property type="entry name" value="Concanavalin A-like lectins/glucanases"/>
    <property type="match status" value="2"/>
</dbReference>
<dbReference type="InterPro" id="IPR013320">
    <property type="entry name" value="ConA-like_dom_sf"/>
</dbReference>
<keyword evidence="3" id="KW-0812">Transmembrane</keyword>
<feature type="transmembrane region" description="Helical" evidence="3">
    <location>
        <begin position="1256"/>
        <end position="1274"/>
    </location>
</feature>
<dbReference type="SUPFAM" id="SSF57196">
    <property type="entry name" value="EGF/Laminin"/>
    <property type="match status" value="1"/>
</dbReference>
<dbReference type="Pfam" id="PF02210">
    <property type="entry name" value="Laminin_G_2"/>
    <property type="match status" value="2"/>
</dbReference>
<evidence type="ECO:0000256" key="1">
    <source>
        <dbReference type="ARBA" id="ARBA00023157"/>
    </source>
</evidence>
<feature type="disulfide bond" evidence="2">
    <location>
        <begin position="520"/>
        <end position="537"/>
    </location>
</feature>
<dbReference type="CDD" id="cd00055">
    <property type="entry name" value="EGF_Lam"/>
    <property type="match status" value="1"/>
</dbReference>
<dbReference type="GO" id="GO:0004930">
    <property type="term" value="F:G protein-coupled receptor activity"/>
    <property type="evidence" value="ECO:0007669"/>
    <property type="project" value="InterPro"/>
</dbReference>
<dbReference type="PROSITE" id="PS00022">
    <property type="entry name" value="EGF_1"/>
    <property type="match status" value="1"/>
</dbReference>
<dbReference type="PANTHER" id="PTHR15036:SF49">
    <property type="entry name" value="AXOTACTIN"/>
    <property type="match status" value="1"/>
</dbReference>
<keyword evidence="1 2" id="KW-1015">Disulfide bond</keyword>
<dbReference type="Proteomes" id="UP000887577">
    <property type="component" value="Unplaced"/>
</dbReference>
<feature type="domain" description="Laminin G" evidence="4">
    <location>
        <begin position="62"/>
        <end position="265"/>
    </location>
</feature>
<dbReference type="GO" id="GO:0016020">
    <property type="term" value="C:membrane"/>
    <property type="evidence" value="ECO:0007669"/>
    <property type="project" value="UniProtKB-SubCell"/>
</dbReference>
<feature type="transmembrane region" description="Helical" evidence="3">
    <location>
        <begin position="1176"/>
        <end position="1203"/>
    </location>
</feature>
<keyword evidence="2" id="KW-0245">EGF-like domain</keyword>
<feature type="domain" description="Laminin G" evidence="4">
    <location>
        <begin position="313"/>
        <end position="477"/>
    </location>
</feature>
<dbReference type="PROSITE" id="PS01186">
    <property type="entry name" value="EGF_2"/>
    <property type="match status" value="1"/>
</dbReference>
<evidence type="ECO:0000259" key="5">
    <source>
        <dbReference type="PROSITE" id="PS50026"/>
    </source>
</evidence>
<dbReference type="InterPro" id="IPR036445">
    <property type="entry name" value="GPCR_2_extracell_dom_sf"/>
</dbReference>
<dbReference type="InterPro" id="IPR001791">
    <property type="entry name" value="Laminin_G"/>
</dbReference>
<proteinExistence type="predicted"/>
<dbReference type="SUPFAM" id="SSF111418">
    <property type="entry name" value="Hormone receptor domain"/>
    <property type="match status" value="1"/>
</dbReference>
<dbReference type="InterPro" id="IPR000742">
    <property type="entry name" value="EGF"/>
</dbReference>
<keyword evidence="3" id="KW-1133">Transmembrane helix</keyword>
<keyword evidence="7" id="KW-1185">Reference proteome</keyword>
<dbReference type="CDD" id="cd00054">
    <property type="entry name" value="EGF_CA"/>
    <property type="match status" value="1"/>
</dbReference>
<dbReference type="Gene3D" id="2.60.120.200">
    <property type="match status" value="2"/>
</dbReference>
<accession>A0A914YDA7</accession>
<evidence type="ECO:0000256" key="3">
    <source>
        <dbReference type="SAM" id="Phobius"/>
    </source>
</evidence>
<evidence type="ECO:0000259" key="6">
    <source>
        <dbReference type="PROSITE" id="PS50227"/>
    </source>
</evidence>
<dbReference type="WBParaSite" id="PSU_v2.g15434.t1">
    <property type="protein sequence ID" value="PSU_v2.g15434.t1"/>
    <property type="gene ID" value="PSU_v2.g15434"/>
</dbReference>
<evidence type="ECO:0000313" key="7">
    <source>
        <dbReference type="Proteomes" id="UP000887577"/>
    </source>
</evidence>
<feature type="domain" description="EGF-like" evidence="5">
    <location>
        <begin position="511"/>
        <end position="549"/>
    </location>
</feature>
<dbReference type="Pfam" id="PF02793">
    <property type="entry name" value="HRM"/>
    <property type="match status" value="1"/>
</dbReference>
<name>A0A914YDA7_9BILA</name>
<dbReference type="SMART" id="SM00282">
    <property type="entry name" value="LamG"/>
    <property type="match status" value="2"/>
</dbReference>
<organism evidence="7 8">
    <name type="scientific">Panagrolaimus superbus</name>
    <dbReference type="NCBI Taxonomy" id="310955"/>
    <lineage>
        <taxon>Eukaryota</taxon>
        <taxon>Metazoa</taxon>
        <taxon>Ecdysozoa</taxon>
        <taxon>Nematoda</taxon>
        <taxon>Chromadorea</taxon>
        <taxon>Rhabditida</taxon>
        <taxon>Tylenchina</taxon>
        <taxon>Panagrolaimomorpha</taxon>
        <taxon>Panagrolaimoidea</taxon>
        <taxon>Panagrolaimidae</taxon>
        <taxon>Panagrolaimus</taxon>
    </lineage>
</organism>
<dbReference type="SMART" id="SM00008">
    <property type="entry name" value="HormR"/>
    <property type="match status" value="1"/>
</dbReference>
<dbReference type="InterPro" id="IPR002049">
    <property type="entry name" value="LE_dom"/>
</dbReference>
<dbReference type="Gene3D" id="4.10.1240.10">
    <property type="entry name" value="GPCR, family 2, extracellular hormone receptor domain"/>
    <property type="match status" value="1"/>
</dbReference>
<feature type="transmembrane region" description="Helical" evidence="3">
    <location>
        <begin position="1224"/>
        <end position="1244"/>
    </location>
</feature>
<feature type="transmembrane region" description="Helical" evidence="3">
    <location>
        <begin position="1046"/>
        <end position="1067"/>
    </location>
</feature>
<dbReference type="Gene3D" id="2.10.25.10">
    <property type="entry name" value="Laminin"/>
    <property type="match status" value="1"/>
</dbReference>
<dbReference type="PROSITE" id="PS50227">
    <property type="entry name" value="G_PROTEIN_RECEP_F2_3"/>
    <property type="match status" value="1"/>
</dbReference>